<reference evidence="2" key="1">
    <citation type="submission" date="2017-05" db="EMBL/GenBank/DDBJ databases">
        <title>The Genome Sequence of Enterococcus sp. 4G2_DIV0659.</title>
        <authorList>
            <consortium name="The Broad Institute Genomics Platform"/>
            <consortium name="The Broad Institute Genomic Center for Infectious Diseases"/>
            <person name="Earl A."/>
            <person name="Manson A."/>
            <person name="Schwartman J."/>
            <person name="Gilmore M."/>
            <person name="Abouelleil A."/>
            <person name="Cao P."/>
            <person name="Chapman S."/>
            <person name="Cusick C."/>
            <person name="Shea T."/>
            <person name="Young S."/>
            <person name="Neafsey D."/>
            <person name="Nusbaum C."/>
            <person name="Birren B."/>
        </authorList>
    </citation>
    <scope>NUCLEOTIDE SEQUENCE [LARGE SCALE GENOMIC DNA]</scope>
    <source>
        <strain evidence="2">4G2_DIV0659</strain>
    </source>
</reference>
<protein>
    <submittedName>
        <fullName evidence="2">Uncharacterized protein</fullName>
    </submittedName>
</protein>
<accession>A0A242CEQ7</accession>
<dbReference type="EMBL" id="NGLE02000001">
    <property type="protein sequence ID" value="MEI5994248.1"/>
    <property type="molecule type" value="Genomic_DNA"/>
</dbReference>
<dbReference type="EMBL" id="NGLE01000002">
    <property type="protein sequence ID" value="OTO08723.1"/>
    <property type="molecule type" value="Genomic_DNA"/>
</dbReference>
<evidence type="ECO:0000313" key="1">
    <source>
        <dbReference type="EMBL" id="MEI5994248.1"/>
    </source>
</evidence>
<dbReference type="Proteomes" id="UP000195139">
    <property type="component" value="Unassembled WGS sequence"/>
</dbReference>
<evidence type="ECO:0000313" key="2">
    <source>
        <dbReference type="EMBL" id="OTO08723.1"/>
    </source>
</evidence>
<dbReference type="RefSeq" id="WP_256924814.1">
    <property type="nucleotide sequence ID" value="NZ_NGLE02000001.1"/>
</dbReference>
<dbReference type="STRING" id="1834181.A5880_001723"/>
<gene>
    <name evidence="2" type="ORF">A5880_001723</name>
    <name evidence="1" type="ORF">A5880_001806</name>
</gene>
<dbReference type="AlphaFoldDB" id="A0A242CEQ7"/>
<name>A0A242CEQ7_9ENTE</name>
<proteinExistence type="predicted"/>
<organism evidence="2">
    <name type="scientific">Candidatus Enterococcus mansonii</name>
    <dbReference type="NCBI Taxonomy" id="1834181"/>
    <lineage>
        <taxon>Bacteria</taxon>
        <taxon>Bacillati</taxon>
        <taxon>Bacillota</taxon>
        <taxon>Bacilli</taxon>
        <taxon>Lactobacillales</taxon>
        <taxon>Enterococcaceae</taxon>
        <taxon>Enterococcus</taxon>
    </lineage>
</organism>
<sequence>MITIENITIHKNKLRDTATIANLGMLAYRIFPDAECINIQLLSGDQEECTIPFKDGETVILRGIELRLAITD</sequence>
<reference evidence="1 3" key="2">
    <citation type="submission" date="2018-07" db="EMBL/GenBank/DDBJ databases">
        <title>The Genome Sequence of Enterococcus sp. DIV0659b.</title>
        <authorList>
            <consortium name="The Broad Institute Genomics Platform"/>
            <consortium name="The Broad Institute Genomic Center for Infectious Diseases"/>
            <person name="Earl A."/>
            <person name="Manson A."/>
            <person name="Schwartman J."/>
            <person name="Gilmore M."/>
            <person name="Abouelleil A."/>
            <person name="Cao P."/>
            <person name="Chapman S."/>
            <person name="Cusick C."/>
            <person name="Shea T."/>
            <person name="Young S."/>
            <person name="Neafsey D."/>
            <person name="Nusbaum C."/>
            <person name="Birren B."/>
        </authorList>
    </citation>
    <scope>NUCLEOTIDE SEQUENCE [LARGE SCALE GENOMIC DNA]</scope>
    <source>
        <strain evidence="1 3">4G2_DIV0659</strain>
    </source>
</reference>
<evidence type="ECO:0000313" key="3">
    <source>
        <dbReference type="Proteomes" id="UP000195139"/>
    </source>
</evidence>
<comment type="caution">
    <text evidence="2">The sequence shown here is derived from an EMBL/GenBank/DDBJ whole genome shotgun (WGS) entry which is preliminary data.</text>
</comment>
<keyword evidence="3" id="KW-1185">Reference proteome</keyword>